<dbReference type="InterPro" id="IPR001965">
    <property type="entry name" value="Znf_PHD"/>
</dbReference>
<evidence type="ECO:0000256" key="5">
    <source>
        <dbReference type="SAM" id="MobiDB-lite"/>
    </source>
</evidence>
<proteinExistence type="predicted"/>
<dbReference type="InterPro" id="IPR013083">
    <property type="entry name" value="Znf_RING/FYVE/PHD"/>
</dbReference>
<dbReference type="Pfam" id="PF00628">
    <property type="entry name" value="PHD"/>
    <property type="match status" value="1"/>
</dbReference>
<feature type="compositionally biased region" description="Basic and acidic residues" evidence="5">
    <location>
        <begin position="137"/>
        <end position="148"/>
    </location>
</feature>
<accession>A0A6A5T2N7</accession>
<feature type="region of interest" description="Disordered" evidence="5">
    <location>
        <begin position="577"/>
        <end position="596"/>
    </location>
</feature>
<evidence type="ECO:0000313" key="8">
    <source>
        <dbReference type="Proteomes" id="UP000800038"/>
    </source>
</evidence>
<feature type="compositionally biased region" description="Polar residues" evidence="5">
    <location>
        <begin position="507"/>
        <end position="517"/>
    </location>
</feature>
<feature type="region of interest" description="Disordered" evidence="5">
    <location>
        <begin position="1"/>
        <end position="154"/>
    </location>
</feature>
<dbReference type="GO" id="GO:0008270">
    <property type="term" value="F:zinc ion binding"/>
    <property type="evidence" value="ECO:0007669"/>
    <property type="project" value="UniProtKB-KW"/>
</dbReference>
<evidence type="ECO:0000256" key="1">
    <source>
        <dbReference type="ARBA" id="ARBA00022723"/>
    </source>
</evidence>
<dbReference type="PROSITE" id="PS01359">
    <property type="entry name" value="ZF_PHD_1"/>
    <property type="match status" value="1"/>
</dbReference>
<feature type="compositionally biased region" description="Basic and acidic residues" evidence="5">
    <location>
        <begin position="464"/>
        <end position="505"/>
    </location>
</feature>
<dbReference type="CDD" id="cd15489">
    <property type="entry name" value="PHD_SF"/>
    <property type="match status" value="1"/>
</dbReference>
<feature type="region of interest" description="Disordered" evidence="5">
    <location>
        <begin position="846"/>
        <end position="871"/>
    </location>
</feature>
<feature type="region of interest" description="Disordered" evidence="5">
    <location>
        <begin position="463"/>
        <end position="529"/>
    </location>
</feature>
<dbReference type="AlphaFoldDB" id="A0A6A5T2N7"/>
<keyword evidence="2 4" id="KW-0863">Zinc-finger</keyword>
<dbReference type="SMART" id="SM00249">
    <property type="entry name" value="PHD"/>
    <property type="match status" value="1"/>
</dbReference>
<dbReference type="Proteomes" id="UP000800038">
    <property type="component" value="Unassembled WGS sequence"/>
</dbReference>
<dbReference type="OrthoDB" id="5431456at2759"/>
<feature type="region of interest" description="Disordered" evidence="5">
    <location>
        <begin position="271"/>
        <end position="331"/>
    </location>
</feature>
<organism evidence="7 8">
    <name type="scientific">Clathrospora elynae</name>
    <dbReference type="NCBI Taxonomy" id="706981"/>
    <lineage>
        <taxon>Eukaryota</taxon>
        <taxon>Fungi</taxon>
        <taxon>Dikarya</taxon>
        <taxon>Ascomycota</taxon>
        <taxon>Pezizomycotina</taxon>
        <taxon>Dothideomycetes</taxon>
        <taxon>Pleosporomycetidae</taxon>
        <taxon>Pleosporales</taxon>
        <taxon>Diademaceae</taxon>
        <taxon>Clathrospora</taxon>
    </lineage>
</organism>
<feature type="compositionally biased region" description="Low complexity" evidence="5">
    <location>
        <begin position="732"/>
        <end position="747"/>
    </location>
</feature>
<evidence type="ECO:0000256" key="4">
    <source>
        <dbReference type="PROSITE-ProRule" id="PRU00146"/>
    </source>
</evidence>
<feature type="domain" description="PHD-type" evidence="6">
    <location>
        <begin position="155"/>
        <end position="208"/>
    </location>
</feature>
<evidence type="ECO:0000313" key="7">
    <source>
        <dbReference type="EMBL" id="KAF1946182.1"/>
    </source>
</evidence>
<feature type="compositionally biased region" description="Polar residues" evidence="5">
    <location>
        <begin position="690"/>
        <end position="709"/>
    </location>
</feature>
<dbReference type="PROSITE" id="PS50016">
    <property type="entry name" value="ZF_PHD_2"/>
    <property type="match status" value="1"/>
</dbReference>
<evidence type="ECO:0000256" key="3">
    <source>
        <dbReference type="ARBA" id="ARBA00022833"/>
    </source>
</evidence>
<gene>
    <name evidence="7" type="ORF">EJ02DRAFT_450955</name>
</gene>
<dbReference type="InterPro" id="IPR019787">
    <property type="entry name" value="Znf_PHD-finger"/>
</dbReference>
<dbReference type="EMBL" id="ML976005">
    <property type="protein sequence ID" value="KAF1946182.1"/>
    <property type="molecule type" value="Genomic_DNA"/>
</dbReference>
<feature type="region of interest" description="Disordered" evidence="5">
    <location>
        <begin position="725"/>
        <end position="764"/>
    </location>
</feature>
<keyword evidence="8" id="KW-1185">Reference proteome</keyword>
<protein>
    <recommendedName>
        <fullName evidence="6">PHD-type domain-containing protein</fullName>
    </recommendedName>
</protein>
<feature type="compositionally biased region" description="Polar residues" evidence="5">
    <location>
        <begin position="302"/>
        <end position="311"/>
    </location>
</feature>
<keyword evidence="1" id="KW-0479">Metal-binding</keyword>
<evidence type="ECO:0000256" key="2">
    <source>
        <dbReference type="ARBA" id="ARBA00022771"/>
    </source>
</evidence>
<evidence type="ECO:0000259" key="6">
    <source>
        <dbReference type="PROSITE" id="PS50016"/>
    </source>
</evidence>
<keyword evidence="3" id="KW-0862">Zinc</keyword>
<dbReference type="SUPFAM" id="SSF57903">
    <property type="entry name" value="FYVE/PHD zinc finger"/>
    <property type="match status" value="1"/>
</dbReference>
<name>A0A6A5T2N7_9PLEO</name>
<dbReference type="InterPro" id="IPR019786">
    <property type="entry name" value="Zinc_finger_PHD-type_CS"/>
</dbReference>
<sequence length="934" mass="103495">MRDREDKQASYSASDSSHHGRTYTGAHSSVRGPKSIGHRESRESLSAAISPPPLKRQRTASDYFKSAAHNSCPKSLRRRPNTGPSALRHSFNGHSISFVDQQSRRAHDPAPSWKSYSFPAPPAYREHEHQLSNASSKKSDAPHLDRSSKTAPSTKRACPVCEKTSDTTYNPLIVCPGCERPYHDSCRNPSLIAGVDPHQWRCATCLSSNGTRKGPRKSLGLSLCGHSVDKEIPESRFRKSLGTSSLPVREDIALVSDTGTRSPQVPILGRIVPGNPRPNASESEIIGLSGRPKLNGPERTEVPNTPTQRSSQLDEPKHTAKTGIDEDIVSGTQPHTGSIAALVVLCSVCRKQRVLAKNGNESTKCRSCRNRSLIVEAGKLEIPETPDAAPTQGAKTRSSPDVLVSTPVSAVQTAPAPWFETGLVTSKPKIKKVGDDETPCTFTESHETLIDIDTPVEVSQVADTEGKKTLHKLDDATDRNPLKDHSRMQQSHLGDREKTLPEHSHPRFTTSLVNSRQEPPLTKKPENRRAEECTVLDASLSGQTEPLPPTIPEANELPSATSTTMIFIERAPLHTNPESLPHLGKESTTPPAPPNRHTNRELVRIALVSAGGSPLNALQVLDWLPNNISYLQKGGAAWEGSTKAALSKFPEFRGNKFAGARNLKAYNFMEAKTRLQYQRQYHEYCTTLESLSSRPNKPSPQNHYETATHSTRETECEIRRLKAVKSAPTPMSHTLTTTEPKHTLTSSSNNILGKNSPGDTLFMPFERTTPRQQATTLEYAQETNRETSLFKVFQQFQKPSIDVMTQEGKAKKIAEIRARPSRKKFFGSDHRLAHVRRYGRQDIHDESDGAWKRDPRKVEEKKPRREKDVDMTDRVNTRTLREVFNLPANAIPMNDGQGELAFRDGTLINGRLPRPRHIYRVGKIFGGELTTRLG</sequence>
<feature type="region of interest" description="Disordered" evidence="5">
    <location>
        <begin position="690"/>
        <end position="713"/>
    </location>
</feature>
<dbReference type="Gene3D" id="3.30.40.10">
    <property type="entry name" value="Zinc/RING finger domain, C3HC4 (zinc finger)"/>
    <property type="match status" value="1"/>
</dbReference>
<dbReference type="InterPro" id="IPR011011">
    <property type="entry name" value="Znf_FYVE_PHD"/>
</dbReference>
<feature type="compositionally biased region" description="Polar residues" evidence="5">
    <location>
        <begin position="92"/>
        <end position="101"/>
    </location>
</feature>
<reference evidence="7" key="1">
    <citation type="journal article" date="2020" name="Stud. Mycol.">
        <title>101 Dothideomycetes genomes: a test case for predicting lifestyles and emergence of pathogens.</title>
        <authorList>
            <person name="Haridas S."/>
            <person name="Albert R."/>
            <person name="Binder M."/>
            <person name="Bloem J."/>
            <person name="Labutti K."/>
            <person name="Salamov A."/>
            <person name="Andreopoulos B."/>
            <person name="Baker S."/>
            <person name="Barry K."/>
            <person name="Bills G."/>
            <person name="Bluhm B."/>
            <person name="Cannon C."/>
            <person name="Castanera R."/>
            <person name="Culley D."/>
            <person name="Daum C."/>
            <person name="Ezra D."/>
            <person name="Gonzalez J."/>
            <person name="Henrissat B."/>
            <person name="Kuo A."/>
            <person name="Liang C."/>
            <person name="Lipzen A."/>
            <person name="Lutzoni F."/>
            <person name="Magnuson J."/>
            <person name="Mondo S."/>
            <person name="Nolan M."/>
            <person name="Ohm R."/>
            <person name="Pangilinan J."/>
            <person name="Park H.-J."/>
            <person name="Ramirez L."/>
            <person name="Alfaro M."/>
            <person name="Sun H."/>
            <person name="Tritt A."/>
            <person name="Yoshinaga Y."/>
            <person name="Zwiers L.-H."/>
            <person name="Turgeon B."/>
            <person name="Goodwin S."/>
            <person name="Spatafora J."/>
            <person name="Crous P."/>
            <person name="Grigoriev I."/>
        </authorList>
    </citation>
    <scope>NUCLEOTIDE SEQUENCE</scope>
    <source>
        <strain evidence="7">CBS 161.51</strain>
    </source>
</reference>